<dbReference type="InterPro" id="IPR001343">
    <property type="entry name" value="Hemolysn_Ca-bd"/>
</dbReference>
<dbReference type="Gene3D" id="2.150.10.10">
    <property type="entry name" value="Serralysin-like metalloprotease, C-terminal"/>
    <property type="match status" value="1"/>
</dbReference>
<organism evidence="4 5">
    <name type="scientific">Crenothrix polyspora</name>
    <dbReference type="NCBI Taxonomy" id="360316"/>
    <lineage>
        <taxon>Bacteria</taxon>
        <taxon>Pseudomonadati</taxon>
        <taxon>Pseudomonadota</taxon>
        <taxon>Gammaproteobacteria</taxon>
        <taxon>Methylococcales</taxon>
        <taxon>Crenotrichaceae</taxon>
        <taxon>Crenothrix</taxon>
    </lineage>
</organism>
<proteinExistence type="predicted"/>
<dbReference type="InterPro" id="IPR018511">
    <property type="entry name" value="Hemolysin-typ_Ca-bd_CS"/>
</dbReference>
<dbReference type="SUPFAM" id="SSF55486">
    <property type="entry name" value="Metalloproteases ('zincins'), catalytic domain"/>
    <property type="match status" value="1"/>
</dbReference>
<dbReference type="PRINTS" id="PR00313">
    <property type="entry name" value="CABNDNGRPT"/>
</dbReference>
<dbReference type="SUPFAM" id="SSF51120">
    <property type="entry name" value="beta-Roll"/>
    <property type="match status" value="1"/>
</dbReference>
<dbReference type="InterPro" id="IPR011049">
    <property type="entry name" value="Serralysin-like_metalloprot_C"/>
</dbReference>
<dbReference type="OrthoDB" id="6089850at2"/>
<accession>A0A1R4HCQ2</accession>
<dbReference type="AlphaFoldDB" id="A0A1R4HCQ2"/>
<dbReference type="GO" id="GO:0005509">
    <property type="term" value="F:calcium ion binding"/>
    <property type="evidence" value="ECO:0007669"/>
    <property type="project" value="InterPro"/>
</dbReference>
<dbReference type="PANTHER" id="PTHR38340">
    <property type="entry name" value="S-LAYER PROTEIN"/>
    <property type="match status" value="1"/>
</dbReference>
<keyword evidence="5" id="KW-1185">Reference proteome</keyword>
<evidence type="ECO:0000256" key="2">
    <source>
        <dbReference type="ARBA" id="ARBA00022525"/>
    </source>
</evidence>
<dbReference type="Proteomes" id="UP000195442">
    <property type="component" value="Unassembled WGS sequence"/>
</dbReference>
<reference evidence="5" key="1">
    <citation type="submission" date="2017-02" db="EMBL/GenBank/DDBJ databases">
        <authorList>
            <person name="Daims H."/>
        </authorList>
    </citation>
    <scope>NUCLEOTIDE SEQUENCE [LARGE SCALE GENOMIC DNA]</scope>
</reference>
<dbReference type="GO" id="GO:0008237">
    <property type="term" value="F:metallopeptidase activity"/>
    <property type="evidence" value="ECO:0007669"/>
    <property type="project" value="InterPro"/>
</dbReference>
<dbReference type="InterPro" id="IPR024079">
    <property type="entry name" value="MetalloPept_cat_dom_sf"/>
</dbReference>
<dbReference type="PROSITE" id="PS00330">
    <property type="entry name" value="HEMOLYSIN_CALCIUM"/>
    <property type="match status" value="3"/>
</dbReference>
<evidence type="ECO:0000256" key="1">
    <source>
        <dbReference type="ARBA" id="ARBA00004613"/>
    </source>
</evidence>
<dbReference type="RefSeq" id="WP_087147614.1">
    <property type="nucleotide sequence ID" value="NZ_FUKJ01000301.1"/>
</dbReference>
<keyword evidence="3" id="KW-0106">Calcium</keyword>
<name>A0A1R4HCQ2_9GAMM</name>
<dbReference type="PANTHER" id="PTHR38340:SF1">
    <property type="entry name" value="S-LAYER PROTEIN"/>
    <property type="match status" value="1"/>
</dbReference>
<dbReference type="GO" id="GO:0005576">
    <property type="term" value="C:extracellular region"/>
    <property type="evidence" value="ECO:0007669"/>
    <property type="project" value="UniProtKB-SubCell"/>
</dbReference>
<protein>
    <recommendedName>
        <fullName evidence="6">Peptidase metallopeptidase domain-containing protein</fullName>
    </recommendedName>
</protein>
<sequence length="584" mass="61910">MATITTQESTYKLRPIIVSELSVTQYSGDIKIDALLETGANWNFVLPEHNTLYYTFDTQSGTSPSAPAPLGTFNAAQMIAARTIMDYAAKITGIHFIETTNGNAADFHFATSNLPANSVAGLCQTTYAYSYNANNTVVDYQADAYIYLDNVEFAYENNKPNIGTGGYETLLHEVGHGLGLKHSFEGSYKLPVNQDNTNNTLMSYHAVGAPKTTFQPYDLAALKWIYGGDGLAGKGHYLANAAPTANAQKISLQEDRAYTFKVGSFGFRDLNGGDSLQEIQISSLPKNGMLKFNNTPVKVDQIITASALDNGDLDFVPAANAHGNDYAKFTFKVSDGMAFSNTSYKMTITVASVRDDLNLKGSAANDKLVGDRIDANSNDNLSGLSGNDTLRGLGGNDTLLGGKGNDFLVGGAGKDILVGGLGKDTYDLTETFAATDTVRIAVVDSPVNGFDKVNGFKLGASSASIIGVDKLDLVSHHIAANVMQADGKDVGLIQSHHIANGLISFDNVDKYTGAMLITKADFNSVLDYLQANIVGAGDTVAFNVGGSAYVFQQNGSHDTLVQLVGDTVSGLNVTGTGAGVVWLV</sequence>
<evidence type="ECO:0000256" key="3">
    <source>
        <dbReference type="ARBA" id="ARBA00022837"/>
    </source>
</evidence>
<evidence type="ECO:0008006" key="6">
    <source>
        <dbReference type="Google" id="ProtNLM"/>
    </source>
</evidence>
<dbReference type="InterPro" id="IPR050557">
    <property type="entry name" value="RTX_toxin/Mannuronan_C5-epim"/>
</dbReference>
<evidence type="ECO:0000313" key="5">
    <source>
        <dbReference type="Proteomes" id="UP000195442"/>
    </source>
</evidence>
<gene>
    <name evidence="4" type="ORF">CRENPOLYSF2_370067</name>
</gene>
<comment type="subcellular location">
    <subcellularLocation>
        <location evidence="1">Secreted</location>
    </subcellularLocation>
</comment>
<dbReference type="Gene3D" id="3.40.390.10">
    <property type="entry name" value="Collagenase (Catalytic Domain)"/>
    <property type="match status" value="1"/>
</dbReference>
<dbReference type="Pfam" id="PF00353">
    <property type="entry name" value="HemolysinCabind"/>
    <property type="match status" value="1"/>
</dbReference>
<dbReference type="EMBL" id="FUKJ01000301">
    <property type="protein sequence ID" value="SJM93987.1"/>
    <property type="molecule type" value="Genomic_DNA"/>
</dbReference>
<evidence type="ECO:0000313" key="4">
    <source>
        <dbReference type="EMBL" id="SJM93987.1"/>
    </source>
</evidence>
<dbReference type="Pfam" id="PF17963">
    <property type="entry name" value="Big_9"/>
    <property type="match status" value="1"/>
</dbReference>
<keyword evidence="2" id="KW-0964">Secreted</keyword>